<reference evidence="2 3" key="1">
    <citation type="journal article" date="2017" name="BMC Genomics">
        <title>Genome sequencing of 39 Akkermansia muciniphila isolates reveals its population structure, genomic and functional diverisity, and global distribution in mammalian gut microbiotas.</title>
        <authorList>
            <person name="Guo X."/>
            <person name="Li S."/>
            <person name="Zhang J."/>
            <person name="Wu F."/>
            <person name="Li X."/>
            <person name="Wu D."/>
            <person name="Zhang M."/>
            <person name="Ou Z."/>
            <person name="Jie Z."/>
            <person name="Yan Q."/>
            <person name="Li P."/>
            <person name="Yi J."/>
            <person name="Peng Y."/>
        </authorList>
    </citation>
    <scope>NUCLEOTIDE SEQUENCE [LARGE SCALE GENOMIC DNA]</scope>
    <source>
        <strain evidence="2 3">GP24</strain>
    </source>
</reference>
<proteinExistence type="predicted"/>
<accession>A0A2N8HER4</accession>
<keyword evidence="1" id="KW-0812">Transmembrane</keyword>
<feature type="transmembrane region" description="Helical" evidence="1">
    <location>
        <begin position="42"/>
        <end position="66"/>
    </location>
</feature>
<gene>
    <name evidence="2" type="ORF">CXU22_04600</name>
</gene>
<sequence length="146" mass="16301">MNTYYSYRSYRLGGRLLGTLGCGLVWAFFGSGWWSFLLGSLLLFLWLPVLLGRPYFLTVTFASIAWGNSISRREIPWELIERIGCTPDHEAEPGLMIELKDGRILDVESACFSSLPPVREAILHASGSYPFHVAPDLFSAPGLLSE</sequence>
<dbReference type="Proteomes" id="UP000236000">
    <property type="component" value="Unassembled WGS sequence"/>
</dbReference>
<dbReference type="EMBL" id="PJKA01000007">
    <property type="protein sequence ID" value="PNC18592.1"/>
    <property type="molecule type" value="Genomic_DNA"/>
</dbReference>
<name>A0A2N8HER4_9BACT</name>
<keyword evidence="1" id="KW-1133">Transmembrane helix</keyword>
<evidence type="ECO:0000256" key="1">
    <source>
        <dbReference type="SAM" id="Phobius"/>
    </source>
</evidence>
<evidence type="ECO:0000313" key="3">
    <source>
        <dbReference type="Proteomes" id="UP000236000"/>
    </source>
</evidence>
<dbReference type="OrthoDB" id="197656at2"/>
<dbReference type="AlphaFoldDB" id="A0A2N8HER4"/>
<comment type="caution">
    <text evidence="2">The sequence shown here is derived from an EMBL/GenBank/DDBJ whole genome shotgun (WGS) entry which is preliminary data.</text>
</comment>
<evidence type="ECO:0000313" key="2">
    <source>
        <dbReference type="EMBL" id="PNC18592.1"/>
    </source>
</evidence>
<keyword evidence="1" id="KW-0472">Membrane</keyword>
<dbReference type="RefSeq" id="WP_102713032.1">
    <property type="nucleotide sequence ID" value="NZ_PJKA01000007.1"/>
</dbReference>
<feature type="transmembrane region" description="Helical" evidence="1">
    <location>
        <begin position="12"/>
        <end position="36"/>
    </location>
</feature>
<organism evidence="2 3">
    <name type="scientific">Akkermansia muciniphila</name>
    <dbReference type="NCBI Taxonomy" id="239935"/>
    <lineage>
        <taxon>Bacteria</taxon>
        <taxon>Pseudomonadati</taxon>
        <taxon>Verrucomicrobiota</taxon>
        <taxon>Verrucomicrobiia</taxon>
        <taxon>Verrucomicrobiales</taxon>
        <taxon>Akkermansiaceae</taxon>
        <taxon>Akkermansia</taxon>
    </lineage>
</organism>
<protein>
    <submittedName>
        <fullName evidence="2">Uncharacterized protein</fullName>
    </submittedName>
</protein>